<dbReference type="GO" id="GO:0005634">
    <property type="term" value="C:nucleus"/>
    <property type="evidence" value="ECO:0007669"/>
    <property type="project" value="TreeGrafter"/>
</dbReference>
<organism evidence="1 2">
    <name type="scientific">Tetranychus urticae</name>
    <name type="common">Two-spotted spider mite</name>
    <dbReference type="NCBI Taxonomy" id="32264"/>
    <lineage>
        <taxon>Eukaryota</taxon>
        <taxon>Metazoa</taxon>
        <taxon>Ecdysozoa</taxon>
        <taxon>Arthropoda</taxon>
        <taxon>Chelicerata</taxon>
        <taxon>Arachnida</taxon>
        <taxon>Acari</taxon>
        <taxon>Acariformes</taxon>
        <taxon>Trombidiformes</taxon>
        <taxon>Prostigmata</taxon>
        <taxon>Eleutherengona</taxon>
        <taxon>Raphignathae</taxon>
        <taxon>Tetranychoidea</taxon>
        <taxon>Tetranychidae</taxon>
        <taxon>Tetranychus</taxon>
    </lineage>
</organism>
<gene>
    <name evidence="1" type="primary">107363915</name>
</gene>
<accession>T1KGT8</accession>
<dbReference type="EMBL" id="CAEY01000071">
    <property type="status" value="NOT_ANNOTATED_CDS"/>
    <property type="molecule type" value="Genomic_DNA"/>
</dbReference>
<dbReference type="AlphaFoldDB" id="T1KGT8"/>
<dbReference type="EnsemblMetazoa" id="tetur11g01970.1">
    <property type="protein sequence ID" value="tetur11g01970.1"/>
    <property type="gene ID" value="tetur11g01970"/>
</dbReference>
<keyword evidence="2" id="KW-1185">Reference proteome</keyword>
<dbReference type="OrthoDB" id="10361737at2759"/>
<dbReference type="GO" id="GO:0003714">
    <property type="term" value="F:transcription corepressor activity"/>
    <property type="evidence" value="ECO:0007669"/>
    <property type="project" value="InterPro"/>
</dbReference>
<name>T1KGT8_TETUR</name>
<dbReference type="STRING" id="32264.T1KGT8"/>
<dbReference type="InterPro" id="IPR047269">
    <property type="entry name" value="ZMY11"/>
</dbReference>
<evidence type="ECO:0000313" key="1">
    <source>
        <dbReference type="EnsemblMetazoa" id="tetur11g01970.1"/>
    </source>
</evidence>
<evidence type="ECO:0000313" key="2">
    <source>
        <dbReference type="Proteomes" id="UP000015104"/>
    </source>
</evidence>
<dbReference type="KEGG" id="tut:107363915"/>
<dbReference type="PANTHER" id="PTHR46379:SF1">
    <property type="entry name" value="ZINC FINGER MYND DOMAIN-CONTAINING PROTEIN 11"/>
    <property type="match status" value="1"/>
</dbReference>
<reference evidence="1" key="2">
    <citation type="submission" date="2015-06" db="UniProtKB">
        <authorList>
            <consortium name="EnsemblMetazoa"/>
        </authorList>
    </citation>
    <scope>IDENTIFICATION</scope>
</reference>
<sequence>MLGTEFLLYKQRAEQPMDKAYALRCGRAICWLCHSEWASVGCNHCFRYFHHKCAASDYRVGRQLTFYKDSAGVTLFTTQCNECVIAAVTHERWDKGLDFKKMPQKNVHRLIESIWQRIVWTITPTISATVAELPQTWVNCPVNFDIIDCKVKNGLYQYPYQLLNDLSLINHSLRIAHRDYNFSQYLINFMANIYSLFNRCEACPYCLESSFSDRPNWITETCPWGHPLIFVNLRDQSWPGKLLRYHHQSKLVDVLIFGSHEWYQVHASDCHHFVTTDYAIPYVSPSSKKAILESLRYLRNIVYCFPTKITLNCGTLYPDIADFLVISREQPNGSKNSTNHDKWISERVASTVHFINTMLTHVEQAQYTQDKYSKAAMDAKYLLTIVDEDSDSNDRGDNEIIVEN</sequence>
<reference evidence="2" key="1">
    <citation type="submission" date="2011-08" db="EMBL/GenBank/DDBJ databases">
        <authorList>
            <person name="Rombauts S."/>
        </authorList>
    </citation>
    <scope>NUCLEOTIDE SEQUENCE</scope>
    <source>
        <strain evidence="2">London</strain>
    </source>
</reference>
<dbReference type="PANTHER" id="PTHR46379">
    <property type="entry name" value="ZINC FINGER MYND DOMAIN-CONTAINING"/>
    <property type="match status" value="1"/>
</dbReference>
<dbReference type="GO" id="GO:0009966">
    <property type="term" value="P:regulation of signal transduction"/>
    <property type="evidence" value="ECO:0007669"/>
    <property type="project" value="TreeGrafter"/>
</dbReference>
<proteinExistence type="predicted"/>
<dbReference type="SUPFAM" id="SSF63748">
    <property type="entry name" value="Tudor/PWWP/MBT"/>
    <property type="match status" value="1"/>
</dbReference>
<dbReference type="GO" id="GO:0034243">
    <property type="term" value="P:regulation of transcription elongation by RNA polymerase II"/>
    <property type="evidence" value="ECO:0007669"/>
    <property type="project" value="InterPro"/>
</dbReference>
<protein>
    <submittedName>
        <fullName evidence="1">Uncharacterized protein</fullName>
    </submittedName>
</protein>
<dbReference type="HOGENOM" id="CLU_682124_0_0_1"/>
<dbReference type="Proteomes" id="UP000015104">
    <property type="component" value="Unassembled WGS sequence"/>
</dbReference>